<dbReference type="Proteomes" id="UP000298133">
    <property type="component" value="Unassembled WGS sequence"/>
</dbReference>
<comment type="caution">
    <text evidence="3">The sequence shown here is derived from an EMBL/GenBank/DDBJ whole genome shotgun (WGS) entry which is preliminary data.</text>
</comment>
<protein>
    <submittedName>
        <fullName evidence="3">DUF2062 domain-containing protein</fullName>
    </submittedName>
</protein>
<dbReference type="PANTHER" id="PTHR40547">
    <property type="entry name" value="SLL0298 PROTEIN"/>
    <property type="match status" value="1"/>
</dbReference>
<feature type="transmembrane region" description="Helical" evidence="1">
    <location>
        <begin position="75"/>
        <end position="95"/>
    </location>
</feature>
<dbReference type="Pfam" id="PF09835">
    <property type="entry name" value="DUF2062"/>
    <property type="match status" value="1"/>
</dbReference>
<proteinExistence type="predicted"/>
<evidence type="ECO:0000313" key="4">
    <source>
        <dbReference type="Proteomes" id="UP000298133"/>
    </source>
</evidence>
<evidence type="ECO:0000259" key="2">
    <source>
        <dbReference type="Pfam" id="PF09835"/>
    </source>
</evidence>
<feature type="transmembrane region" description="Helical" evidence="1">
    <location>
        <begin position="44"/>
        <end position="68"/>
    </location>
</feature>
<dbReference type="PANTHER" id="PTHR40547:SF1">
    <property type="entry name" value="SLL0298 PROTEIN"/>
    <property type="match status" value="1"/>
</dbReference>
<organism evidence="3 4">
    <name type="scientific">Gammaproteobacteria bacterium LSUCC0057</name>
    <dbReference type="NCBI Taxonomy" id="2559237"/>
    <lineage>
        <taxon>Bacteria</taxon>
        <taxon>Pseudomonadati</taxon>
        <taxon>Pseudomonadota</taxon>
        <taxon>Gammaproteobacteria</taxon>
        <taxon>Cellvibrionales</taxon>
        <taxon>Porticoccaceae</taxon>
        <taxon>SAR92 clade</taxon>
    </lineage>
</organism>
<keyword evidence="1" id="KW-0812">Transmembrane</keyword>
<keyword evidence="4" id="KW-1185">Reference proteome</keyword>
<evidence type="ECO:0000313" key="3">
    <source>
        <dbReference type="EMBL" id="TFH69137.1"/>
    </source>
</evidence>
<keyword evidence="1" id="KW-0472">Membrane</keyword>
<dbReference type="EMBL" id="SPIA01000001">
    <property type="protein sequence ID" value="TFH69137.1"/>
    <property type="molecule type" value="Genomic_DNA"/>
</dbReference>
<keyword evidence="1" id="KW-1133">Transmembrane helix</keyword>
<evidence type="ECO:0000256" key="1">
    <source>
        <dbReference type="SAM" id="Phobius"/>
    </source>
</evidence>
<feature type="transmembrane region" description="Helical" evidence="1">
    <location>
        <begin position="128"/>
        <end position="155"/>
    </location>
</feature>
<dbReference type="InterPro" id="IPR018639">
    <property type="entry name" value="DUF2062"/>
</dbReference>
<accession>A0A4Y8UMU4</accession>
<gene>
    <name evidence="3" type="ORF">E3W66_04195</name>
</gene>
<dbReference type="AlphaFoldDB" id="A0A4Y8UMU4"/>
<sequence length="172" mass="19807">MPRKTLRKILPDLPSLLAKPSLRWLNRLTGDPNLLHINRQSVSLGVFIGVFCAFLPLPVQTLVAAFTALWWRANLALAVILVWISNPLTIPPIFYLNYRLGAWLLGRQPSQHEVTLSWQWFDSVGSHILLPLALGSLVVALVAATVSYCAVFWLWRWKVVRNWQRRQQQRNY</sequence>
<feature type="domain" description="DUF2062" evidence="2">
    <location>
        <begin position="22"/>
        <end position="164"/>
    </location>
</feature>
<name>A0A4Y8UMU4_9GAMM</name>
<reference evidence="3 4" key="1">
    <citation type="submission" date="2019-03" db="EMBL/GenBank/DDBJ databases">
        <title>Draft genome of Gammaproteobacteria bacterium LSUCC0057, a member of the SAR92 clade.</title>
        <authorList>
            <person name="Lanclos V.C."/>
            <person name="Doiron C."/>
            <person name="Henson M.W."/>
            <person name="Thrash J.C."/>
        </authorList>
    </citation>
    <scope>NUCLEOTIDE SEQUENCE [LARGE SCALE GENOMIC DNA]</scope>
    <source>
        <strain evidence="3 4">LSUCC0057</strain>
    </source>
</reference>
<dbReference type="OrthoDB" id="9786029at2"/>